<evidence type="ECO:0000313" key="2">
    <source>
        <dbReference type="Proteomes" id="UP000584867"/>
    </source>
</evidence>
<gene>
    <name evidence="1" type="ORF">HDF15_001178</name>
</gene>
<accession>A0A7W7ZMT8</accession>
<sequence>MSKTYPNTALIINKARNTITIDRDPNFDDMILVFDGVVAHSPFQLSPEKQVHVGSTYDADVSTSGGDMGLCFTYNSDERYMEVGSGQAVGLSSPQFQVISDSEDDGGGPLVYVPTDATDTSITLTFKDKS</sequence>
<dbReference type="RefSeq" id="WP_184253577.1">
    <property type="nucleotide sequence ID" value="NZ_JACHIO010000004.1"/>
</dbReference>
<evidence type="ECO:0000313" key="1">
    <source>
        <dbReference type="EMBL" id="MBB5062841.1"/>
    </source>
</evidence>
<comment type="caution">
    <text evidence="1">The sequence shown here is derived from an EMBL/GenBank/DDBJ whole genome shotgun (WGS) entry which is preliminary data.</text>
</comment>
<name>A0A7W7ZMT8_9BACT</name>
<dbReference type="EMBL" id="JACHIO010000004">
    <property type="protein sequence ID" value="MBB5062841.1"/>
    <property type="molecule type" value="Genomic_DNA"/>
</dbReference>
<dbReference type="AlphaFoldDB" id="A0A7W7ZMT8"/>
<organism evidence="1 2">
    <name type="scientific">Granulicella mallensis</name>
    <dbReference type="NCBI Taxonomy" id="940614"/>
    <lineage>
        <taxon>Bacteria</taxon>
        <taxon>Pseudomonadati</taxon>
        <taxon>Acidobacteriota</taxon>
        <taxon>Terriglobia</taxon>
        <taxon>Terriglobales</taxon>
        <taxon>Acidobacteriaceae</taxon>
        <taxon>Granulicella</taxon>
    </lineage>
</organism>
<protein>
    <submittedName>
        <fullName evidence="1">Uncharacterized protein</fullName>
    </submittedName>
</protein>
<reference evidence="1 2" key="1">
    <citation type="submission" date="2020-08" db="EMBL/GenBank/DDBJ databases">
        <title>Genomic Encyclopedia of Type Strains, Phase IV (KMG-V): Genome sequencing to study the core and pangenomes of soil and plant-associated prokaryotes.</title>
        <authorList>
            <person name="Whitman W."/>
        </authorList>
    </citation>
    <scope>NUCLEOTIDE SEQUENCE [LARGE SCALE GENOMIC DNA]</scope>
    <source>
        <strain evidence="1 2">X5P3</strain>
    </source>
</reference>
<dbReference type="Proteomes" id="UP000584867">
    <property type="component" value="Unassembled WGS sequence"/>
</dbReference>
<proteinExistence type="predicted"/>